<feature type="compositionally biased region" description="Low complexity" evidence="1">
    <location>
        <begin position="374"/>
        <end position="401"/>
    </location>
</feature>
<feature type="domain" description="XdhC- CoxI" evidence="2">
    <location>
        <begin position="11"/>
        <end position="78"/>
    </location>
</feature>
<dbReference type="PANTHER" id="PTHR30388:SF4">
    <property type="entry name" value="MOLYBDENUM COFACTOR INSERTION CHAPERONE PAOD"/>
    <property type="match status" value="1"/>
</dbReference>
<feature type="domain" description="XdhC Rossmann" evidence="3">
    <location>
        <begin position="201"/>
        <end position="343"/>
    </location>
</feature>
<dbReference type="EMBL" id="MK256951">
    <property type="protein sequence ID" value="AZS52682.1"/>
    <property type="molecule type" value="Genomic_DNA"/>
</dbReference>
<evidence type="ECO:0000256" key="1">
    <source>
        <dbReference type="SAM" id="MobiDB-lite"/>
    </source>
</evidence>
<feature type="domain" description="XdhC- CoxI" evidence="2">
    <location>
        <begin position="126"/>
        <end position="180"/>
    </location>
</feature>
<dbReference type="AlphaFoldDB" id="A0A3Q9JPB1"/>
<evidence type="ECO:0000259" key="2">
    <source>
        <dbReference type="Pfam" id="PF02625"/>
    </source>
</evidence>
<feature type="compositionally biased region" description="Basic and acidic residues" evidence="1">
    <location>
        <begin position="356"/>
        <end position="366"/>
    </location>
</feature>
<accession>A0A3Q9JPB1</accession>
<dbReference type="InterPro" id="IPR003777">
    <property type="entry name" value="XdhC_CoxI"/>
</dbReference>
<proteinExistence type="predicted"/>
<dbReference type="InterPro" id="IPR052698">
    <property type="entry name" value="MoCofactor_Util/Proc"/>
</dbReference>
<dbReference type="Pfam" id="PF13478">
    <property type="entry name" value="XdhC_C"/>
    <property type="match status" value="1"/>
</dbReference>
<sequence length="401" mass="41387">MLGIAPVLRRWHAAGTPFGLATVVGVRGSAPRRPGAALAVSPGGRVVGSVSGGCVEAEVYELARAAALGAGPRLTEYGVEDEDAFAAGLTCGGTLQVLVRQVVPQREPGWDPLLAALERAGGPDGPLAHVTCVGGAPGLGAWLAVRPGGFAGTLGGAALDRAAAARAREMLERGRTGRAVVRAGTAAAEVFVQSFPDRPRMLVFGAVEFARALAVAGRFLGYHVTVCDARPAFTTPERFPEADEVVREWPHRYLAGAAWDARTVICVLTHEARFDVPLLREALRLPVAYVGAMGSRRTHEDRLRRLREAGAGEEELARLRSPIGLDLGGSTPEEAAVSIAAELIAVRNGGTGLPLRDVRGPLHKNDGPAGGAPGPAVRPAAPTTVPEPVTAGAPPTGGDPP</sequence>
<protein>
    <submittedName>
        <fullName evidence="4">XdhC/CoxI family protein</fullName>
    </submittedName>
</protein>
<dbReference type="Gene3D" id="3.40.50.720">
    <property type="entry name" value="NAD(P)-binding Rossmann-like Domain"/>
    <property type="match status" value="1"/>
</dbReference>
<organism evidence="4">
    <name type="scientific">Streptomyces hiroshimensis</name>
    <dbReference type="NCBI Taxonomy" id="66424"/>
    <lineage>
        <taxon>Bacteria</taxon>
        <taxon>Bacillati</taxon>
        <taxon>Actinomycetota</taxon>
        <taxon>Actinomycetes</taxon>
        <taxon>Kitasatosporales</taxon>
        <taxon>Streptomycetaceae</taxon>
        <taxon>Streptomyces</taxon>
    </lineage>
</organism>
<feature type="region of interest" description="Disordered" evidence="1">
    <location>
        <begin position="355"/>
        <end position="401"/>
    </location>
</feature>
<name>A0A3Q9JPB1_9ACTN</name>
<dbReference type="Pfam" id="PF02625">
    <property type="entry name" value="XdhC_CoxI"/>
    <property type="match status" value="2"/>
</dbReference>
<evidence type="ECO:0000313" key="4">
    <source>
        <dbReference type="EMBL" id="AZS52682.1"/>
    </source>
</evidence>
<reference evidence="4" key="1">
    <citation type="journal article" date="2018" name="Org. Biomol. Chem.">
        <title>Characterization of the N-methyltransferases involved in the biosynthesis of toxoflavin, fervenulin and reumycin from Streptomyces hiroshimensis ATCC53615.</title>
        <authorList>
            <person name="Su C."/>
            <person name="Yan Y."/>
            <person name="Guo X."/>
            <person name="Luo J."/>
            <person name="Liu C."/>
            <person name="Zhang Z."/>
            <person name="Xiang W.S."/>
            <person name="Huang S.X."/>
        </authorList>
    </citation>
    <scope>NUCLEOTIDE SEQUENCE</scope>
    <source>
        <strain evidence="4">ATCC 53615</strain>
    </source>
</reference>
<evidence type="ECO:0000259" key="3">
    <source>
        <dbReference type="Pfam" id="PF13478"/>
    </source>
</evidence>
<dbReference type="PANTHER" id="PTHR30388">
    <property type="entry name" value="ALDEHYDE OXIDOREDUCTASE MOLYBDENUM COFACTOR ASSEMBLY PROTEIN"/>
    <property type="match status" value="1"/>
</dbReference>
<gene>
    <name evidence="4" type="ORF">Shi4223</name>
</gene>
<dbReference type="InterPro" id="IPR027051">
    <property type="entry name" value="XdhC_Rossmann_dom"/>
</dbReference>